<accession>A0A1S8YA23</accession>
<dbReference type="STRING" id="1926881.BTJ39_22455"/>
<dbReference type="EMBL" id="MRUL01000028">
    <property type="protein sequence ID" value="OON35638.1"/>
    <property type="molecule type" value="Genomic_DNA"/>
</dbReference>
<dbReference type="AlphaFoldDB" id="A0A1S8YA23"/>
<keyword evidence="2" id="KW-1185">Reference proteome</keyword>
<organism evidence="1 2">
    <name type="scientific">Izhakiella australiensis</name>
    <dbReference type="NCBI Taxonomy" id="1926881"/>
    <lineage>
        <taxon>Bacteria</taxon>
        <taxon>Pseudomonadati</taxon>
        <taxon>Pseudomonadota</taxon>
        <taxon>Gammaproteobacteria</taxon>
        <taxon>Enterobacterales</taxon>
        <taxon>Erwiniaceae</taxon>
        <taxon>Izhakiella</taxon>
    </lineage>
</organism>
<dbReference type="OrthoDB" id="6636596at2"/>
<reference evidence="1 2" key="1">
    <citation type="submission" date="2016-12" db="EMBL/GenBank/DDBJ databases">
        <title>Izhakiella australiana sp. nov. of genus Izhakiella isolated from Australian desert.</title>
        <authorList>
            <person name="Ji M."/>
        </authorList>
    </citation>
    <scope>NUCLEOTIDE SEQUENCE [LARGE SCALE GENOMIC DNA]</scope>
    <source>
        <strain evidence="1 2">D4N98</strain>
    </source>
</reference>
<proteinExistence type="predicted"/>
<gene>
    <name evidence="1" type="ORF">BTJ39_22455</name>
</gene>
<sequence>MAKSDDYLPSQAEVDHVLYCAKRVDFTGVKWGVKPPPNRPLLWLQLQIIPFDEDDIPIQGLSFLIQWKPDHEFHTFPEASYPKINIVALYNKKRIFAVDTYPFDKHKNNYRIDRPDYQDSVFGPHYHVYYEEAGYYSEKIGFPIIDDIKPHDLVGYWDYFCKQLNVTYTGKLPIPLEDESGQIGLGL</sequence>
<evidence type="ECO:0000313" key="2">
    <source>
        <dbReference type="Proteomes" id="UP000190667"/>
    </source>
</evidence>
<dbReference type="RefSeq" id="WP_078004911.1">
    <property type="nucleotide sequence ID" value="NZ_MRUL01000028.1"/>
</dbReference>
<comment type="caution">
    <text evidence="1">The sequence shown here is derived from an EMBL/GenBank/DDBJ whole genome shotgun (WGS) entry which is preliminary data.</text>
</comment>
<protein>
    <submittedName>
        <fullName evidence="1">Uncharacterized protein</fullName>
    </submittedName>
</protein>
<name>A0A1S8YA23_9GAMM</name>
<evidence type="ECO:0000313" key="1">
    <source>
        <dbReference type="EMBL" id="OON35638.1"/>
    </source>
</evidence>
<dbReference type="Proteomes" id="UP000190667">
    <property type="component" value="Unassembled WGS sequence"/>
</dbReference>